<evidence type="ECO:0000313" key="1">
    <source>
        <dbReference type="EMBL" id="PZX48429.1"/>
    </source>
</evidence>
<proteinExistence type="predicted"/>
<evidence type="ECO:0008006" key="3">
    <source>
        <dbReference type="Google" id="ProtNLM"/>
    </source>
</evidence>
<evidence type="ECO:0000313" key="2">
    <source>
        <dbReference type="Proteomes" id="UP000248882"/>
    </source>
</evidence>
<dbReference type="PROSITE" id="PS51257">
    <property type="entry name" value="PROKAR_LIPOPROTEIN"/>
    <property type="match status" value="1"/>
</dbReference>
<dbReference type="RefSeq" id="WP_111322136.1">
    <property type="nucleotide sequence ID" value="NZ_QKZT01000020.1"/>
</dbReference>
<keyword evidence="2" id="KW-1185">Reference proteome</keyword>
<dbReference type="AlphaFoldDB" id="A0A2W7R2X1"/>
<sequence>MKNLSLLFVTFMIISCAEKGAEEIYQGKLEELLLEDFSLEKDSLTTGFWNLKVIKDAGKDYLVYSRSARKFKGWGFVFLNPQTGKEEHLIEIPIEGPNSMKGGIMGYVVHEKNSVFLISSLGDVARYDSAGDQISYIDSELDIPHTLDNMVRVEFRNGLAYVEYPNLQFGQNPSHIVNIKDKPGPGEIRYEFALDFSNWLTYTDVTTGKIETSDFLIPTGYEIFQGDVTATFLFGAYDSKRDQFLLGWPYSNEIYELKDLKLKRKVIPKSNLEYKFLPSEIIPWGTNTVWALPKEASANIFLLYDSHRDLYIRCSKINESGTGETKFERTKHYVLSIYSGDWEPKGEYFFDFETELEVENWFLTSEGLFINKPEQESEDAYEFWKIDLSKFIDK</sequence>
<dbReference type="OrthoDB" id="819235at2"/>
<accession>A0A2W7R2X1</accession>
<dbReference type="Proteomes" id="UP000248882">
    <property type="component" value="Unassembled WGS sequence"/>
</dbReference>
<gene>
    <name evidence="1" type="ORF">LV85_03673</name>
</gene>
<dbReference type="EMBL" id="QKZT01000020">
    <property type="protein sequence ID" value="PZX48429.1"/>
    <property type="molecule type" value="Genomic_DNA"/>
</dbReference>
<organism evidence="1 2">
    <name type="scientific">Algoriphagus chordae</name>
    <dbReference type="NCBI Taxonomy" id="237019"/>
    <lineage>
        <taxon>Bacteria</taxon>
        <taxon>Pseudomonadati</taxon>
        <taxon>Bacteroidota</taxon>
        <taxon>Cytophagia</taxon>
        <taxon>Cytophagales</taxon>
        <taxon>Cyclobacteriaceae</taxon>
        <taxon>Algoriphagus</taxon>
    </lineage>
</organism>
<protein>
    <recommendedName>
        <fullName evidence="3">TolB-like protein</fullName>
    </recommendedName>
</protein>
<comment type="caution">
    <text evidence="1">The sequence shown here is derived from an EMBL/GenBank/DDBJ whole genome shotgun (WGS) entry which is preliminary data.</text>
</comment>
<name>A0A2W7R2X1_9BACT</name>
<reference evidence="1 2" key="1">
    <citation type="submission" date="2018-06" db="EMBL/GenBank/DDBJ databases">
        <title>Genomic Encyclopedia of Archaeal and Bacterial Type Strains, Phase II (KMG-II): from individual species to whole genera.</title>
        <authorList>
            <person name="Goeker M."/>
        </authorList>
    </citation>
    <scope>NUCLEOTIDE SEQUENCE [LARGE SCALE GENOMIC DNA]</scope>
    <source>
        <strain evidence="1 2">DSM 19830</strain>
    </source>
</reference>